<dbReference type="InParanoid" id="C7Q8G6"/>
<dbReference type="AlphaFoldDB" id="C7Q8G6"/>
<proteinExistence type="predicted"/>
<evidence type="ECO:0000313" key="2">
    <source>
        <dbReference type="Proteomes" id="UP000000851"/>
    </source>
</evidence>
<dbReference type="HOGENOM" id="CLU_2354618_0_0_11"/>
<protein>
    <submittedName>
        <fullName evidence="1">Uncharacterized protein</fullName>
    </submittedName>
</protein>
<gene>
    <name evidence="1" type="ordered locus">Caci_7325</name>
</gene>
<evidence type="ECO:0000313" key="1">
    <source>
        <dbReference type="EMBL" id="ACU76154.1"/>
    </source>
</evidence>
<dbReference type="Proteomes" id="UP000000851">
    <property type="component" value="Chromosome"/>
</dbReference>
<dbReference type="KEGG" id="cai:Caci_7325"/>
<organism evidence="1 2">
    <name type="scientific">Catenulispora acidiphila (strain DSM 44928 / JCM 14897 / NBRC 102108 / NRRL B-24433 / ID139908)</name>
    <dbReference type="NCBI Taxonomy" id="479433"/>
    <lineage>
        <taxon>Bacteria</taxon>
        <taxon>Bacillati</taxon>
        <taxon>Actinomycetota</taxon>
        <taxon>Actinomycetes</taxon>
        <taxon>Catenulisporales</taxon>
        <taxon>Catenulisporaceae</taxon>
        <taxon>Catenulispora</taxon>
    </lineage>
</organism>
<reference evidence="1 2" key="1">
    <citation type="journal article" date="2009" name="Stand. Genomic Sci.">
        <title>Complete genome sequence of Catenulispora acidiphila type strain (ID 139908).</title>
        <authorList>
            <person name="Copeland A."/>
            <person name="Lapidus A."/>
            <person name="Glavina Del Rio T."/>
            <person name="Nolan M."/>
            <person name="Lucas S."/>
            <person name="Chen F."/>
            <person name="Tice H."/>
            <person name="Cheng J.F."/>
            <person name="Bruce D."/>
            <person name="Goodwin L."/>
            <person name="Pitluck S."/>
            <person name="Mikhailova N."/>
            <person name="Pati A."/>
            <person name="Ivanova N."/>
            <person name="Mavromatis K."/>
            <person name="Chen A."/>
            <person name="Palaniappan K."/>
            <person name="Chain P."/>
            <person name="Land M."/>
            <person name="Hauser L."/>
            <person name="Chang Y.J."/>
            <person name="Jeffries C.D."/>
            <person name="Chertkov O."/>
            <person name="Brettin T."/>
            <person name="Detter J.C."/>
            <person name="Han C."/>
            <person name="Ali Z."/>
            <person name="Tindall B.J."/>
            <person name="Goker M."/>
            <person name="Bristow J."/>
            <person name="Eisen J.A."/>
            <person name="Markowitz V."/>
            <person name="Hugenholtz P."/>
            <person name="Kyrpides N.C."/>
            <person name="Klenk H.P."/>
        </authorList>
    </citation>
    <scope>NUCLEOTIDE SEQUENCE [LARGE SCALE GENOMIC DNA]</scope>
    <source>
        <strain evidence="2">DSM 44928 / JCM 14897 / NBRC 102108 / NRRL B-24433 / ID139908</strain>
    </source>
</reference>
<keyword evidence="2" id="KW-1185">Reference proteome</keyword>
<accession>C7Q8G6</accession>
<dbReference type="EMBL" id="CP001700">
    <property type="protein sequence ID" value="ACU76154.1"/>
    <property type="molecule type" value="Genomic_DNA"/>
</dbReference>
<name>C7Q8G6_CATAD</name>
<sequence length="96" mass="10337">MGDPDEEVRDWAKESLEDCLATASAGDLGYLGFVTIAALDEPRFIERVGLTRPDAYDLYLSYAYAENGQYFDLGRAALAMVNDLAPPSSDGPASAI</sequence>